<dbReference type="EMBL" id="VSSQ01006384">
    <property type="protein sequence ID" value="MPM32519.1"/>
    <property type="molecule type" value="Genomic_DNA"/>
</dbReference>
<proteinExistence type="predicted"/>
<reference evidence="1" key="1">
    <citation type="submission" date="2019-08" db="EMBL/GenBank/DDBJ databases">
        <authorList>
            <person name="Kucharzyk K."/>
            <person name="Murdoch R.W."/>
            <person name="Higgins S."/>
            <person name="Loffler F."/>
        </authorList>
    </citation>
    <scope>NUCLEOTIDE SEQUENCE</scope>
</reference>
<sequence>MAKRVGVVDRRGHGAELQHLPHQRIVDGVHLVEIHRAAKDRVEIAALGLDHHAGEDHRAAAHSSASPDGHVVVFGGVHHTAEAIETGRVSRDHLGAGAVPEGPSVGHRVAREDVALPIHGPLRAALEHRDLLARLRQAQGRHRPAKPRADHQIGGVGGRARNFVEQFRHEQFVSEQLQCGRVRLRLRWHGPQTSQCARPHGGQYLTTCRHDEEFPSRCDVGSNAHHTSAQCEVVSKIENTFKNASAYYRFRPWLTQSVFSRCDASKSPHTPSNDSVDLPFAKRSAGLSSWRRLASLGAFGLSFAVQWDGACADPAA</sequence>
<gene>
    <name evidence="1" type="ORF">SDC9_79082</name>
</gene>
<name>A0A644YW20_9ZZZZ</name>
<dbReference type="AlphaFoldDB" id="A0A644YW20"/>
<accession>A0A644YW20</accession>
<evidence type="ECO:0000313" key="1">
    <source>
        <dbReference type="EMBL" id="MPM32519.1"/>
    </source>
</evidence>
<protein>
    <submittedName>
        <fullName evidence="1">Uncharacterized protein</fullName>
    </submittedName>
</protein>
<comment type="caution">
    <text evidence="1">The sequence shown here is derived from an EMBL/GenBank/DDBJ whole genome shotgun (WGS) entry which is preliminary data.</text>
</comment>
<organism evidence="1">
    <name type="scientific">bioreactor metagenome</name>
    <dbReference type="NCBI Taxonomy" id="1076179"/>
    <lineage>
        <taxon>unclassified sequences</taxon>
        <taxon>metagenomes</taxon>
        <taxon>ecological metagenomes</taxon>
    </lineage>
</organism>